<evidence type="ECO:0000256" key="7">
    <source>
        <dbReference type="ARBA" id="ARBA00022989"/>
    </source>
</evidence>
<keyword evidence="4" id="KW-0808">Transferase</keyword>
<keyword evidence="7 10" id="KW-1133">Transmembrane helix</keyword>
<keyword evidence="5 10" id="KW-0812">Transmembrane</keyword>
<comment type="similarity">
    <text evidence="2 10">Belongs to the glycosyltransferase 31 family.</text>
</comment>
<evidence type="ECO:0000256" key="10">
    <source>
        <dbReference type="RuleBase" id="RU363063"/>
    </source>
</evidence>
<dbReference type="EMBL" id="HACG01017070">
    <property type="protein sequence ID" value="CEK63935.1"/>
    <property type="molecule type" value="Transcribed_RNA"/>
</dbReference>
<dbReference type="GO" id="GO:0016758">
    <property type="term" value="F:hexosyltransferase activity"/>
    <property type="evidence" value="ECO:0007669"/>
    <property type="project" value="InterPro"/>
</dbReference>
<accession>A0A0B6Z8D7</accession>
<dbReference type="InterPro" id="IPR002659">
    <property type="entry name" value="Glyco_trans_31"/>
</dbReference>
<evidence type="ECO:0000256" key="1">
    <source>
        <dbReference type="ARBA" id="ARBA00004323"/>
    </source>
</evidence>
<name>A0A0B6Z8D7_9EUPU</name>
<keyword evidence="8 10" id="KW-0333">Golgi apparatus</keyword>
<dbReference type="Pfam" id="PF01762">
    <property type="entry name" value="Galactosyl_T"/>
    <property type="match status" value="1"/>
</dbReference>
<evidence type="ECO:0000256" key="3">
    <source>
        <dbReference type="ARBA" id="ARBA00022676"/>
    </source>
</evidence>
<dbReference type="GO" id="GO:0000139">
    <property type="term" value="C:Golgi membrane"/>
    <property type="evidence" value="ECO:0007669"/>
    <property type="project" value="UniProtKB-SubCell"/>
</dbReference>
<evidence type="ECO:0000256" key="8">
    <source>
        <dbReference type="ARBA" id="ARBA00023034"/>
    </source>
</evidence>
<dbReference type="GO" id="GO:0006493">
    <property type="term" value="P:protein O-linked glycosylation"/>
    <property type="evidence" value="ECO:0007669"/>
    <property type="project" value="TreeGrafter"/>
</dbReference>
<evidence type="ECO:0000256" key="5">
    <source>
        <dbReference type="ARBA" id="ARBA00022692"/>
    </source>
</evidence>
<feature type="transmembrane region" description="Helical" evidence="10">
    <location>
        <begin position="43"/>
        <end position="64"/>
    </location>
</feature>
<keyword evidence="6 10" id="KW-0735">Signal-anchor</keyword>
<evidence type="ECO:0000256" key="9">
    <source>
        <dbReference type="ARBA" id="ARBA00023136"/>
    </source>
</evidence>
<evidence type="ECO:0000256" key="4">
    <source>
        <dbReference type="ARBA" id="ARBA00022679"/>
    </source>
</evidence>
<dbReference type="PANTHER" id="PTHR11214">
    <property type="entry name" value="BETA-1,3-N-ACETYLGLUCOSAMINYLTRANSFERASE"/>
    <property type="match status" value="1"/>
</dbReference>
<comment type="subcellular location">
    <subcellularLocation>
        <location evidence="1 10">Golgi apparatus membrane</location>
        <topology evidence="1 10">Single-pass type II membrane protein</topology>
    </subcellularLocation>
</comment>
<organism evidence="11">
    <name type="scientific">Arion vulgaris</name>
    <dbReference type="NCBI Taxonomy" id="1028688"/>
    <lineage>
        <taxon>Eukaryota</taxon>
        <taxon>Metazoa</taxon>
        <taxon>Spiralia</taxon>
        <taxon>Lophotrochozoa</taxon>
        <taxon>Mollusca</taxon>
        <taxon>Gastropoda</taxon>
        <taxon>Heterobranchia</taxon>
        <taxon>Euthyneura</taxon>
        <taxon>Panpulmonata</taxon>
        <taxon>Eupulmonata</taxon>
        <taxon>Stylommatophora</taxon>
        <taxon>Helicina</taxon>
        <taxon>Arionoidea</taxon>
        <taxon>Arionidae</taxon>
        <taxon>Arion</taxon>
    </lineage>
</organism>
<evidence type="ECO:0000256" key="6">
    <source>
        <dbReference type="ARBA" id="ARBA00022968"/>
    </source>
</evidence>
<dbReference type="PANTHER" id="PTHR11214:SF364">
    <property type="entry name" value="HEXOSYLTRANSFERASE"/>
    <property type="match status" value="1"/>
</dbReference>
<keyword evidence="3 10" id="KW-0328">Glycosyltransferase</keyword>
<dbReference type="EC" id="2.4.1.-" evidence="10"/>
<keyword evidence="9 10" id="KW-0472">Membrane</keyword>
<reference evidence="11" key="1">
    <citation type="submission" date="2014-12" db="EMBL/GenBank/DDBJ databases">
        <title>Insight into the proteome of Arion vulgaris.</title>
        <authorList>
            <person name="Aradska J."/>
            <person name="Bulat T."/>
            <person name="Smidak R."/>
            <person name="Sarate P."/>
            <person name="Gangsoo J."/>
            <person name="Sialana F."/>
            <person name="Bilban M."/>
            <person name="Lubec G."/>
        </authorList>
    </citation>
    <scope>NUCLEOTIDE SEQUENCE</scope>
    <source>
        <tissue evidence="11">Skin</tissue>
    </source>
</reference>
<sequence length="442" mass="51231">MMNPFLFLKKQFKERTFNPSTTTTQKNCTRVHSGISRRSWRTIAMLVLYAVTFCVLSVTVWTMFLSNDDTINITFASSNEMVKAVYKCAYENQDQTVDMVFNIPIGGKTLLQQNKNGVNMSKVVNIRSNTTSHSRDTQTSRTRRHHVKSKYPISLDTNYVINTPNICPVGQEVTYLIIVHSATAYFARRRAIRETYGGKKLFGNIFQRVVFLLGRTTDPKITRSIQEEAFLNRDIVQGHFLDSYHNLTHKGVLGYRWISEHCPQAKFIIKIDDDVFVNPFTLVRNILPAFQNKTRHIVCHLRRSGTSPIIRGKSKWQVHDDEFRGLEHFPFDYCNGYFVIITSDLIRPMLKAARLNPFFWIDDVYLFGILPATVGFTKFVDIKNNLTLKFDSGKKCYQEDGPRCKYVAVSQWRSNQPEQFWYMVLSNLTMAVKRELRVFGLS</sequence>
<proteinExistence type="inferred from homology"/>
<gene>
    <name evidence="11" type="primary">ORF50044</name>
</gene>
<protein>
    <recommendedName>
        <fullName evidence="10">Hexosyltransferase</fullName>
        <ecNumber evidence="10">2.4.1.-</ecNumber>
    </recommendedName>
</protein>
<evidence type="ECO:0000256" key="2">
    <source>
        <dbReference type="ARBA" id="ARBA00008661"/>
    </source>
</evidence>
<evidence type="ECO:0000313" key="11">
    <source>
        <dbReference type="EMBL" id="CEK63935.1"/>
    </source>
</evidence>
<dbReference type="AlphaFoldDB" id="A0A0B6Z8D7"/>
<dbReference type="Gene3D" id="3.90.550.50">
    <property type="match status" value="1"/>
</dbReference>